<accession>A0A5Q0BEA4</accession>
<proteinExistence type="predicted"/>
<dbReference type="InParanoid" id="A0A5Q0BEA4"/>
<organism evidence="2 3">
    <name type="scientific">Candidatus Methylospira mobilis</name>
    <dbReference type="NCBI Taxonomy" id="1808979"/>
    <lineage>
        <taxon>Bacteria</taxon>
        <taxon>Pseudomonadati</taxon>
        <taxon>Pseudomonadota</taxon>
        <taxon>Gammaproteobacteria</taxon>
        <taxon>Methylococcales</taxon>
        <taxon>Methylococcaceae</taxon>
        <taxon>Candidatus Methylospira</taxon>
    </lineage>
</organism>
<evidence type="ECO:0000313" key="3">
    <source>
        <dbReference type="Proteomes" id="UP000325755"/>
    </source>
</evidence>
<name>A0A5Q0BEA4_9GAMM</name>
<evidence type="ECO:0000256" key="1">
    <source>
        <dbReference type="SAM" id="SignalP"/>
    </source>
</evidence>
<feature type="signal peptide" evidence="1">
    <location>
        <begin position="1"/>
        <end position="22"/>
    </location>
</feature>
<dbReference type="KEGG" id="mmob:F6R98_05800"/>
<evidence type="ECO:0008006" key="4">
    <source>
        <dbReference type="Google" id="ProtNLM"/>
    </source>
</evidence>
<evidence type="ECO:0000313" key="2">
    <source>
        <dbReference type="EMBL" id="QFY42203.1"/>
    </source>
</evidence>
<dbReference type="Proteomes" id="UP000325755">
    <property type="component" value="Chromosome"/>
</dbReference>
<protein>
    <recommendedName>
        <fullName evidence="4">DUF4412 domain-containing protein</fullName>
    </recommendedName>
</protein>
<dbReference type="AlphaFoldDB" id="A0A5Q0BEA4"/>
<sequence>MKTIRYLSVLFPLLLVGANTRADSTLEYLADANKSAGRQTHSVLIKSGKILIQAAEGSTQYNLLYQSAPETLFIIDHKKRSVQTLNEQQINSMAKTSETVQPLLQGFSKQLAQLDPQQRAKWQQMLGNSVSLDKISEAAKPPKSASLLDTGKKRTVSGISCKQINVLTDNVPSAELCLASQGNLHMNDNDYATFKSLFNFADKVVTSSRGLASQFGVNIPSFSLTDIDGIPVAINDLNKNGNGNISLQRLSGAAIADEKMQVPQDYKSEAFALFK</sequence>
<gene>
    <name evidence="2" type="ORF">F6R98_05800</name>
</gene>
<reference evidence="2 3" key="1">
    <citation type="submission" date="2019-09" db="EMBL/GenBank/DDBJ databases">
        <title>Ecophysiology of the spiral-shaped methanotroph Methylospira mobilis as revealed by the complete genome sequence.</title>
        <authorList>
            <person name="Oshkin I.Y."/>
            <person name="Dedysh S.N."/>
            <person name="Miroshnikov K."/>
            <person name="Danilova O.V."/>
            <person name="Hakobyan A."/>
            <person name="Liesack W."/>
        </authorList>
    </citation>
    <scope>NUCLEOTIDE SEQUENCE [LARGE SCALE GENOMIC DNA]</scope>
    <source>
        <strain evidence="2 3">Shm1</strain>
    </source>
</reference>
<keyword evidence="3" id="KW-1185">Reference proteome</keyword>
<dbReference type="OrthoDB" id="5562841at2"/>
<dbReference type="RefSeq" id="WP_153248185.1">
    <property type="nucleotide sequence ID" value="NZ_CP044205.1"/>
</dbReference>
<dbReference type="EMBL" id="CP044205">
    <property type="protein sequence ID" value="QFY42203.1"/>
    <property type="molecule type" value="Genomic_DNA"/>
</dbReference>
<feature type="chain" id="PRO_5024843110" description="DUF4412 domain-containing protein" evidence="1">
    <location>
        <begin position="23"/>
        <end position="275"/>
    </location>
</feature>
<keyword evidence="1" id="KW-0732">Signal</keyword>